<accession>A0A6A5WZH1</accession>
<keyword evidence="2" id="KW-1185">Reference proteome</keyword>
<name>A0A6A5WZH1_9PLEO</name>
<organism evidence="1 2">
    <name type="scientific">Amniculicola lignicola CBS 123094</name>
    <dbReference type="NCBI Taxonomy" id="1392246"/>
    <lineage>
        <taxon>Eukaryota</taxon>
        <taxon>Fungi</taxon>
        <taxon>Dikarya</taxon>
        <taxon>Ascomycota</taxon>
        <taxon>Pezizomycotina</taxon>
        <taxon>Dothideomycetes</taxon>
        <taxon>Pleosporomycetidae</taxon>
        <taxon>Pleosporales</taxon>
        <taxon>Amniculicolaceae</taxon>
        <taxon>Amniculicola</taxon>
    </lineage>
</organism>
<evidence type="ECO:0000313" key="2">
    <source>
        <dbReference type="Proteomes" id="UP000799779"/>
    </source>
</evidence>
<evidence type="ECO:0000313" key="1">
    <source>
        <dbReference type="EMBL" id="KAF2007102.1"/>
    </source>
</evidence>
<dbReference type="OrthoDB" id="10400982at2759"/>
<sequence length="284" mass="32016">MGIKSAALIDHYPSFCHFTPPNISQSLQGLNRRKCTMRYFRQFVAPLTAAFTFSTLLLVNQKCYAVAIPYSLLNPPSSVAQLGPLPDNHSPDTTVVKRGKVPSVDYIVTLIQNGHQMVFEKDGMEFSKVSIFWTSWSAGSTISGYRAALTFGDERAGDHFVIYGRSLTHADYIYFHQGVHLKTPPDTRREADLKIQVLSSAFSRMSAGTVYVLLQDGNDFHEDTVWEKFEMPCLTRTSAVTEIRLIRWPSRTETIIWQRAQGDRPVGVWPPPGADPDIFDSKFF</sequence>
<dbReference type="Proteomes" id="UP000799779">
    <property type="component" value="Unassembled WGS sequence"/>
</dbReference>
<dbReference type="AlphaFoldDB" id="A0A6A5WZH1"/>
<protein>
    <submittedName>
        <fullName evidence="1">Uncharacterized protein</fullName>
    </submittedName>
</protein>
<proteinExistence type="predicted"/>
<dbReference type="EMBL" id="ML977558">
    <property type="protein sequence ID" value="KAF2007102.1"/>
    <property type="molecule type" value="Genomic_DNA"/>
</dbReference>
<gene>
    <name evidence="1" type="ORF">P154DRAFT_597582</name>
</gene>
<reference evidence="1" key="1">
    <citation type="journal article" date="2020" name="Stud. Mycol.">
        <title>101 Dothideomycetes genomes: a test case for predicting lifestyles and emergence of pathogens.</title>
        <authorList>
            <person name="Haridas S."/>
            <person name="Albert R."/>
            <person name="Binder M."/>
            <person name="Bloem J."/>
            <person name="Labutti K."/>
            <person name="Salamov A."/>
            <person name="Andreopoulos B."/>
            <person name="Baker S."/>
            <person name="Barry K."/>
            <person name="Bills G."/>
            <person name="Bluhm B."/>
            <person name="Cannon C."/>
            <person name="Castanera R."/>
            <person name="Culley D."/>
            <person name="Daum C."/>
            <person name="Ezra D."/>
            <person name="Gonzalez J."/>
            <person name="Henrissat B."/>
            <person name="Kuo A."/>
            <person name="Liang C."/>
            <person name="Lipzen A."/>
            <person name="Lutzoni F."/>
            <person name="Magnuson J."/>
            <person name="Mondo S."/>
            <person name="Nolan M."/>
            <person name="Ohm R."/>
            <person name="Pangilinan J."/>
            <person name="Park H.-J."/>
            <person name="Ramirez L."/>
            <person name="Alfaro M."/>
            <person name="Sun H."/>
            <person name="Tritt A."/>
            <person name="Yoshinaga Y."/>
            <person name="Zwiers L.-H."/>
            <person name="Turgeon B."/>
            <person name="Goodwin S."/>
            <person name="Spatafora J."/>
            <person name="Crous P."/>
            <person name="Grigoriev I."/>
        </authorList>
    </citation>
    <scope>NUCLEOTIDE SEQUENCE</scope>
    <source>
        <strain evidence="1">CBS 123094</strain>
    </source>
</reference>